<dbReference type="Proteomes" id="UP000000226">
    <property type="component" value="Chromosome 6"/>
</dbReference>
<dbReference type="Gramene" id="ESW18211">
    <property type="protein sequence ID" value="ESW18211"/>
    <property type="gene ID" value="PHAVU_006G022200g"/>
</dbReference>
<protein>
    <submittedName>
        <fullName evidence="2">Uncharacterized protein</fullName>
    </submittedName>
</protein>
<name>V7BNQ7_PHAVU</name>
<accession>V7BNQ7</accession>
<feature type="region of interest" description="Disordered" evidence="1">
    <location>
        <begin position="70"/>
        <end position="109"/>
    </location>
</feature>
<feature type="compositionally biased region" description="Basic and acidic residues" evidence="1">
    <location>
        <begin position="100"/>
        <end position="109"/>
    </location>
</feature>
<evidence type="ECO:0000313" key="3">
    <source>
        <dbReference type="Proteomes" id="UP000000226"/>
    </source>
</evidence>
<reference evidence="3" key="1">
    <citation type="journal article" date="2014" name="Nat. Genet.">
        <title>A reference genome for common bean and genome-wide analysis of dual domestications.</title>
        <authorList>
            <person name="Schmutz J."/>
            <person name="McClean P.E."/>
            <person name="Mamidi S."/>
            <person name="Wu G.A."/>
            <person name="Cannon S.B."/>
            <person name="Grimwood J."/>
            <person name="Jenkins J."/>
            <person name="Shu S."/>
            <person name="Song Q."/>
            <person name="Chavarro C."/>
            <person name="Torres-Torres M."/>
            <person name="Geffroy V."/>
            <person name="Moghaddam S.M."/>
            <person name="Gao D."/>
            <person name="Abernathy B."/>
            <person name="Barry K."/>
            <person name="Blair M."/>
            <person name="Brick M.A."/>
            <person name="Chovatia M."/>
            <person name="Gepts P."/>
            <person name="Goodstein D.M."/>
            <person name="Gonzales M."/>
            <person name="Hellsten U."/>
            <person name="Hyten D.L."/>
            <person name="Jia G."/>
            <person name="Kelly J.D."/>
            <person name="Kudrna D."/>
            <person name="Lee R."/>
            <person name="Richard M.M."/>
            <person name="Miklas P.N."/>
            <person name="Osorno J.M."/>
            <person name="Rodrigues J."/>
            <person name="Thareau V."/>
            <person name="Urrea C.A."/>
            <person name="Wang M."/>
            <person name="Yu Y."/>
            <person name="Zhang M."/>
            <person name="Wing R.A."/>
            <person name="Cregan P.B."/>
            <person name="Rokhsar D.S."/>
            <person name="Jackson S.A."/>
        </authorList>
    </citation>
    <scope>NUCLEOTIDE SEQUENCE [LARGE SCALE GENOMIC DNA]</scope>
    <source>
        <strain evidence="3">cv. G19833</strain>
    </source>
</reference>
<proteinExistence type="predicted"/>
<organism evidence="2 3">
    <name type="scientific">Phaseolus vulgaris</name>
    <name type="common">Kidney bean</name>
    <name type="synonym">French bean</name>
    <dbReference type="NCBI Taxonomy" id="3885"/>
    <lineage>
        <taxon>Eukaryota</taxon>
        <taxon>Viridiplantae</taxon>
        <taxon>Streptophyta</taxon>
        <taxon>Embryophyta</taxon>
        <taxon>Tracheophyta</taxon>
        <taxon>Spermatophyta</taxon>
        <taxon>Magnoliopsida</taxon>
        <taxon>eudicotyledons</taxon>
        <taxon>Gunneridae</taxon>
        <taxon>Pentapetalae</taxon>
        <taxon>rosids</taxon>
        <taxon>fabids</taxon>
        <taxon>Fabales</taxon>
        <taxon>Fabaceae</taxon>
        <taxon>Papilionoideae</taxon>
        <taxon>50 kb inversion clade</taxon>
        <taxon>NPAAA clade</taxon>
        <taxon>indigoferoid/millettioid clade</taxon>
        <taxon>Phaseoleae</taxon>
        <taxon>Phaseolus</taxon>
    </lineage>
</organism>
<dbReference type="OrthoDB" id="1432634at2759"/>
<gene>
    <name evidence="2" type="ORF">PHAVU_006G022200g</name>
</gene>
<dbReference type="EMBL" id="CM002293">
    <property type="protein sequence ID" value="ESW18211.1"/>
    <property type="molecule type" value="Genomic_DNA"/>
</dbReference>
<keyword evidence="3" id="KW-1185">Reference proteome</keyword>
<evidence type="ECO:0000313" key="2">
    <source>
        <dbReference type="EMBL" id="ESW18211.1"/>
    </source>
</evidence>
<evidence type="ECO:0000256" key="1">
    <source>
        <dbReference type="SAM" id="MobiDB-lite"/>
    </source>
</evidence>
<sequence length="109" mass="12310">MYNLKLSNKQIRKTVVLPFDDFQSDDEWITEEGDNIDETDQVQDADVHLNPAITVPTLDAFDLENLTFDVNVDEDEDGDDDEDDDGDDDVDDDGDDDGDDIIRGLDIEI</sequence>
<feature type="compositionally biased region" description="Acidic residues" evidence="1">
    <location>
        <begin position="71"/>
        <end position="99"/>
    </location>
</feature>
<dbReference type="AlphaFoldDB" id="V7BNQ7"/>